<dbReference type="SUPFAM" id="SSF47576">
    <property type="entry name" value="Calponin-homology domain, CH-domain"/>
    <property type="match status" value="1"/>
</dbReference>
<evidence type="ECO:0000313" key="4">
    <source>
        <dbReference type="EMBL" id="KAH3883064.1"/>
    </source>
</evidence>
<feature type="domain" description="Calponin-homology (CH)" evidence="3">
    <location>
        <begin position="31"/>
        <end position="115"/>
    </location>
</feature>
<dbReference type="PANTHER" id="PTHR38537">
    <property type="entry name" value="JITTERBUG, ISOFORM N"/>
    <property type="match status" value="1"/>
</dbReference>
<gene>
    <name evidence="4" type="ORF">DPMN_007012</name>
</gene>
<dbReference type="PANTHER" id="PTHR38537:SF8">
    <property type="entry name" value="FILAMIN-A"/>
    <property type="match status" value="1"/>
</dbReference>
<evidence type="ECO:0000313" key="5">
    <source>
        <dbReference type="Proteomes" id="UP000828390"/>
    </source>
</evidence>
<feature type="transmembrane region" description="Helical" evidence="2">
    <location>
        <begin position="6"/>
        <end position="27"/>
    </location>
</feature>
<keyword evidence="2" id="KW-1133">Transmembrane helix</keyword>
<dbReference type="InterPro" id="IPR001715">
    <property type="entry name" value="CH_dom"/>
</dbReference>
<dbReference type="Pfam" id="PF00307">
    <property type="entry name" value="CH"/>
    <property type="match status" value="1"/>
</dbReference>
<evidence type="ECO:0000259" key="3">
    <source>
        <dbReference type="PROSITE" id="PS50021"/>
    </source>
</evidence>
<dbReference type="Gene3D" id="1.10.418.10">
    <property type="entry name" value="Calponin-like domain"/>
    <property type="match status" value="1"/>
</dbReference>
<evidence type="ECO:0000256" key="2">
    <source>
        <dbReference type="SAM" id="Phobius"/>
    </source>
</evidence>
<dbReference type="InterPro" id="IPR036872">
    <property type="entry name" value="CH_dom_sf"/>
</dbReference>
<dbReference type="PROSITE" id="PS50021">
    <property type="entry name" value="CH"/>
    <property type="match status" value="1"/>
</dbReference>
<comment type="caution">
    <text evidence="4">The sequence shown here is derived from an EMBL/GenBank/DDBJ whole genome shotgun (WGS) entry which is preliminary data.</text>
</comment>
<dbReference type="GO" id="GO:0030036">
    <property type="term" value="P:actin cytoskeleton organization"/>
    <property type="evidence" value="ECO:0007669"/>
    <property type="project" value="InterPro"/>
</dbReference>
<sequence>MFIVINSLIIATIVFGITVIIVIKNVYFPDDRRKQRLLNWVHARLGAHVQVFDFSMCWQDGIALCALLESICPGVCPSFSLLPTHNRVKNCRLGMKLASKYLYVPMVISCSWSWY</sequence>
<organism evidence="4 5">
    <name type="scientific">Dreissena polymorpha</name>
    <name type="common">Zebra mussel</name>
    <name type="synonym">Mytilus polymorpha</name>
    <dbReference type="NCBI Taxonomy" id="45954"/>
    <lineage>
        <taxon>Eukaryota</taxon>
        <taxon>Metazoa</taxon>
        <taxon>Spiralia</taxon>
        <taxon>Lophotrochozoa</taxon>
        <taxon>Mollusca</taxon>
        <taxon>Bivalvia</taxon>
        <taxon>Autobranchia</taxon>
        <taxon>Heteroconchia</taxon>
        <taxon>Euheterodonta</taxon>
        <taxon>Imparidentia</taxon>
        <taxon>Neoheterodontei</taxon>
        <taxon>Myida</taxon>
        <taxon>Dreissenoidea</taxon>
        <taxon>Dreissenidae</taxon>
        <taxon>Dreissena</taxon>
    </lineage>
</organism>
<keyword evidence="2" id="KW-0812">Transmembrane</keyword>
<proteinExistence type="predicted"/>
<dbReference type="InterPro" id="IPR044801">
    <property type="entry name" value="Filamin"/>
</dbReference>
<keyword evidence="1" id="KW-0677">Repeat</keyword>
<reference evidence="4" key="2">
    <citation type="submission" date="2020-11" db="EMBL/GenBank/DDBJ databases">
        <authorList>
            <person name="McCartney M.A."/>
            <person name="Auch B."/>
            <person name="Kono T."/>
            <person name="Mallez S."/>
            <person name="Becker A."/>
            <person name="Gohl D.M."/>
            <person name="Silverstein K.A.T."/>
            <person name="Koren S."/>
            <person name="Bechman K.B."/>
            <person name="Herman A."/>
            <person name="Abrahante J.E."/>
            <person name="Garbe J."/>
        </authorList>
    </citation>
    <scope>NUCLEOTIDE SEQUENCE</scope>
    <source>
        <strain evidence="4">Duluth1</strain>
        <tissue evidence="4">Whole animal</tissue>
    </source>
</reference>
<protein>
    <recommendedName>
        <fullName evidence="3">Calponin-homology (CH) domain-containing protein</fullName>
    </recommendedName>
</protein>
<name>A0A9D4RVX2_DREPO</name>
<accession>A0A9D4RVX2</accession>
<dbReference type="EMBL" id="JAIWYP010000001">
    <property type="protein sequence ID" value="KAH3883064.1"/>
    <property type="molecule type" value="Genomic_DNA"/>
</dbReference>
<dbReference type="GO" id="GO:0051015">
    <property type="term" value="F:actin filament binding"/>
    <property type="evidence" value="ECO:0007669"/>
    <property type="project" value="InterPro"/>
</dbReference>
<dbReference type="AlphaFoldDB" id="A0A9D4RVX2"/>
<reference evidence="4" key="1">
    <citation type="journal article" date="2019" name="bioRxiv">
        <title>The Genome of the Zebra Mussel, Dreissena polymorpha: A Resource for Invasive Species Research.</title>
        <authorList>
            <person name="McCartney M.A."/>
            <person name="Auch B."/>
            <person name="Kono T."/>
            <person name="Mallez S."/>
            <person name="Zhang Y."/>
            <person name="Obille A."/>
            <person name="Becker A."/>
            <person name="Abrahante J.E."/>
            <person name="Garbe J."/>
            <person name="Badalamenti J.P."/>
            <person name="Herman A."/>
            <person name="Mangelson H."/>
            <person name="Liachko I."/>
            <person name="Sullivan S."/>
            <person name="Sone E.D."/>
            <person name="Koren S."/>
            <person name="Silverstein K.A.T."/>
            <person name="Beckman K.B."/>
            <person name="Gohl D.M."/>
        </authorList>
    </citation>
    <scope>NUCLEOTIDE SEQUENCE</scope>
    <source>
        <strain evidence="4">Duluth1</strain>
        <tissue evidence="4">Whole animal</tissue>
    </source>
</reference>
<dbReference type="Proteomes" id="UP000828390">
    <property type="component" value="Unassembled WGS sequence"/>
</dbReference>
<evidence type="ECO:0000256" key="1">
    <source>
        <dbReference type="ARBA" id="ARBA00022737"/>
    </source>
</evidence>
<keyword evidence="5" id="KW-1185">Reference proteome</keyword>
<keyword evidence="2" id="KW-0472">Membrane</keyword>